<accession>A0A127QC39</accession>
<dbReference type="KEGG" id="cpra:CPter91_5347"/>
<name>A0A127QC39_9BURK</name>
<protein>
    <submittedName>
        <fullName evidence="2">Uncharacterized protein</fullName>
    </submittedName>
</protein>
<dbReference type="PATRIC" id="fig|279113.9.peg.5303"/>
<gene>
    <name evidence="2" type="ORF">CPter91_5347</name>
</gene>
<evidence type="ECO:0000256" key="1">
    <source>
        <dbReference type="SAM" id="MobiDB-lite"/>
    </source>
</evidence>
<feature type="region of interest" description="Disordered" evidence="1">
    <location>
        <begin position="1"/>
        <end position="29"/>
    </location>
</feature>
<reference evidence="2 3" key="1">
    <citation type="submission" date="2015-11" db="EMBL/GenBank/DDBJ databases">
        <title>Exploring the genomic traits of fungus-feeding bacterial genus Collimonas.</title>
        <authorList>
            <person name="Song C."/>
            <person name="Schmidt R."/>
            <person name="de Jager V."/>
            <person name="Krzyzanowska D."/>
            <person name="Jongedijk E."/>
            <person name="Cankar K."/>
            <person name="Beekwilder J."/>
            <person name="van Veen A."/>
            <person name="de Boer W."/>
            <person name="van Veen J.A."/>
            <person name="Garbeva P."/>
        </authorList>
    </citation>
    <scope>NUCLEOTIDE SEQUENCE [LARGE SCALE GENOMIC DNA]</scope>
    <source>
        <strain evidence="2 3">Ter91</strain>
    </source>
</reference>
<feature type="compositionally biased region" description="Basic and acidic residues" evidence="1">
    <location>
        <begin position="1"/>
        <end position="12"/>
    </location>
</feature>
<evidence type="ECO:0000313" key="2">
    <source>
        <dbReference type="EMBL" id="AMP07633.1"/>
    </source>
</evidence>
<dbReference type="Proteomes" id="UP000074561">
    <property type="component" value="Chromosome"/>
</dbReference>
<evidence type="ECO:0000313" key="3">
    <source>
        <dbReference type="Proteomes" id="UP000074561"/>
    </source>
</evidence>
<sequence length="47" mass="4920">MNDDAAGKKKNDSPIPTIKTTKLGPNKPGAKNIQITGTITASLIRSI</sequence>
<dbReference type="AlphaFoldDB" id="A0A127QC39"/>
<organism evidence="2 3">
    <name type="scientific">Collimonas pratensis</name>
    <dbReference type="NCBI Taxonomy" id="279113"/>
    <lineage>
        <taxon>Bacteria</taxon>
        <taxon>Pseudomonadati</taxon>
        <taxon>Pseudomonadota</taxon>
        <taxon>Betaproteobacteria</taxon>
        <taxon>Burkholderiales</taxon>
        <taxon>Oxalobacteraceae</taxon>
        <taxon>Collimonas</taxon>
    </lineage>
</organism>
<dbReference type="EMBL" id="CP013234">
    <property type="protein sequence ID" value="AMP07633.1"/>
    <property type="molecule type" value="Genomic_DNA"/>
</dbReference>
<proteinExistence type="predicted"/>